<reference evidence="5 6" key="1">
    <citation type="submission" date="2017-05" db="EMBL/GenBank/DDBJ databases">
        <authorList>
            <person name="Song R."/>
            <person name="Chenine A.L."/>
            <person name="Ruprecht R.M."/>
        </authorList>
    </citation>
    <scope>NUCLEOTIDE SEQUENCE [LARGE SCALE GENOMIC DNA]</scope>
    <source>
        <strain evidence="5 6">PSBB019</strain>
    </source>
</reference>
<evidence type="ECO:0000313" key="5">
    <source>
        <dbReference type="EMBL" id="ARU51205.1"/>
    </source>
</evidence>
<evidence type="ECO:0000256" key="3">
    <source>
        <dbReference type="ARBA" id="ARBA00023163"/>
    </source>
</evidence>
<keyword evidence="3" id="KW-0804">Transcription</keyword>
<name>A0A1Y0HV76_CELCE</name>
<evidence type="ECO:0000313" key="6">
    <source>
        <dbReference type="Proteomes" id="UP000196228"/>
    </source>
</evidence>
<dbReference type="InterPro" id="IPR000835">
    <property type="entry name" value="HTH_MarR-typ"/>
</dbReference>
<evidence type="ECO:0000256" key="2">
    <source>
        <dbReference type="ARBA" id="ARBA00023125"/>
    </source>
</evidence>
<dbReference type="Gene3D" id="1.10.10.10">
    <property type="entry name" value="Winged helix-like DNA-binding domain superfamily/Winged helix DNA-binding domain"/>
    <property type="match status" value="1"/>
</dbReference>
<dbReference type="InterPro" id="IPR023187">
    <property type="entry name" value="Tscrpt_reg_MarR-type_CS"/>
</dbReference>
<dbReference type="GO" id="GO:0003700">
    <property type="term" value="F:DNA-binding transcription factor activity"/>
    <property type="evidence" value="ECO:0007669"/>
    <property type="project" value="InterPro"/>
</dbReference>
<accession>A0A1Y0HV76</accession>
<evidence type="ECO:0000256" key="1">
    <source>
        <dbReference type="ARBA" id="ARBA00023015"/>
    </source>
</evidence>
<protein>
    <submittedName>
        <fullName evidence="5">MarR family transcriptional regulator</fullName>
    </submittedName>
</protein>
<dbReference type="KEGG" id="cceu:CBR64_06560"/>
<dbReference type="SUPFAM" id="SSF46785">
    <property type="entry name" value="Winged helix' DNA-binding domain"/>
    <property type="match status" value="1"/>
</dbReference>
<dbReference type="InterPro" id="IPR036388">
    <property type="entry name" value="WH-like_DNA-bd_sf"/>
</dbReference>
<dbReference type="Proteomes" id="UP000196228">
    <property type="component" value="Chromosome"/>
</dbReference>
<dbReference type="PANTHER" id="PTHR33164">
    <property type="entry name" value="TRANSCRIPTIONAL REGULATOR, MARR FAMILY"/>
    <property type="match status" value="1"/>
</dbReference>
<dbReference type="PROSITE" id="PS50995">
    <property type="entry name" value="HTH_MARR_2"/>
    <property type="match status" value="1"/>
</dbReference>
<gene>
    <name evidence="5" type="ORF">CBR64_06560</name>
</gene>
<dbReference type="InterPro" id="IPR039422">
    <property type="entry name" value="MarR/SlyA-like"/>
</dbReference>
<sequence length="157" mass="17361">MVNPRTPREAPVSEQDELNTGLLLFIPYRALELRVYTAVRDAGFDDATPAQLRVFQRVGSHGTRLTELAEAAEITKQTAGFLVDQLEAAGYVERVPDPADRRARLVRVTARGEAASRVAAAELARVEAEWTAHLGARGMASLRRQLARLREITDPWA</sequence>
<dbReference type="SMART" id="SM00347">
    <property type="entry name" value="HTH_MARR"/>
    <property type="match status" value="1"/>
</dbReference>
<dbReference type="PROSITE" id="PS01117">
    <property type="entry name" value="HTH_MARR_1"/>
    <property type="match status" value="1"/>
</dbReference>
<dbReference type="PRINTS" id="PR00598">
    <property type="entry name" value="HTHMARR"/>
</dbReference>
<dbReference type="GO" id="GO:0003677">
    <property type="term" value="F:DNA binding"/>
    <property type="evidence" value="ECO:0007669"/>
    <property type="project" value="UniProtKB-KW"/>
</dbReference>
<feature type="domain" description="HTH marR-type" evidence="4">
    <location>
        <begin position="17"/>
        <end position="151"/>
    </location>
</feature>
<dbReference type="Pfam" id="PF12802">
    <property type="entry name" value="MarR_2"/>
    <property type="match status" value="1"/>
</dbReference>
<proteinExistence type="predicted"/>
<keyword evidence="1" id="KW-0805">Transcription regulation</keyword>
<dbReference type="PANTHER" id="PTHR33164:SF57">
    <property type="entry name" value="MARR-FAMILY TRANSCRIPTIONAL REGULATOR"/>
    <property type="match status" value="1"/>
</dbReference>
<dbReference type="GO" id="GO:0006950">
    <property type="term" value="P:response to stress"/>
    <property type="evidence" value="ECO:0007669"/>
    <property type="project" value="TreeGrafter"/>
</dbReference>
<evidence type="ECO:0000259" key="4">
    <source>
        <dbReference type="PROSITE" id="PS50995"/>
    </source>
</evidence>
<dbReference type="AlphaFoldDB" id="A0A1Y0HV76"/>
<organism evidence="5 6">
    <name type="scientific">Cellulosimicrobium cellulans</name>
    <name type="common">Arthrobacter luteus</name>
    <dbReference type="NCBI Taxonomy" id="1710"/>
    <lineage>
        <taxon>Bacteria</taxon>
        <taxon>Bacillati</taxon>
        <taxon>Actinomycetota</taxon>
        <taxon>Actinomycetes</taxon>
        <taxon>Micrococcales</taxon>
        <taxon>Promicromonosporaceae</taxon>
        <taxon>Cellulosimicrobium</taxon>
    </lineage>
</organism>
<dbReference type="EMBL" id="CP021383">
    <property type="protein sequence ID" value="ARU51205.1"/>
    <property type="molecule type" value="Genomic_DNA"/>
</dbReference>
<dbReference type="InterPro" id="IPR036390">
    <property type="entry name" value="WH_DNA-bd_sf"/>
</dbReference>
<keyword evidence="2" id="KW-0238">DNA-binding</keyword>